<evidence type="ECO:0000313" key="3">
    <source>
        <dbReference type="Proteomes" id="UP000271098"/>
    </source>
</evidence>
<dbReference type="OrthoDB" id="1668162at2759"/>
<keyword evidence="3" id="KW-1185">Reference proteome</keyword>
<evidence type="ECO:0000313" key="4">
    <source>
        <dbReference type="WBParaSite" id="GPUH_0000333401-mRNA-1"/>
    </source>
</evidence>
<protein>
    <submittedName>
        <fullName evidence="4">FH2 domain-containing protein</fullName>
    </submittedName>
</protein>
<dbReference type="EMBL" id="UYRT01005626">
    <property type="protein sequence ID" value="VDK39072.1"/>
    <property type="molecule type" value="Genomic_DNA"/>
</dbReference>
<dbReference type="InterPro" id="IPR042201">
    <property type="entry name" value="FH2_Formin_sf"/>
</dbReference>
<dbReference type="WBParaSite" id="GPUH_0000333401-mRNA-1">
    <property type="protein sequence ID" value="GPUH_0000333401-mRNA-1"/>
    <property type="gene ID" value="GPUH_0000333401"/>
</dbReference>
<dbReference type="InterPro" id="IPR015425">
    <property type="entry name" value="FH2_Formin"/>
</dbReference>
<feature type="domain" description="FH2" evidence="1">
    <location>
        <begin position="1"/>
        <end position="96"/>
    </location>
</feature>
<gene>
    <name evidence="2" type="ORF">GPUH_LOCUS3328</name>
</gene>
<reference evidence="4" key="1">
    <citation type="submission" date="2016-06" db="UniProtKB">
        <authorList>
            <consortium name="WormBaseParasite"/>
        </authorList>
    </citation>
    <scope>IDENTIFICATION</scope>
</reference>
<evidence type="ECO:0000259" key="1">
    <source>
        <dbReference type="PROSITE" id="PS51444"/>
    </source>
</evidence>
<dbReference type="AlphaFoldDB" id="A0A183D3N7"/>
<evidence type="ECO:0000313" key="2">
    <source>
        <dbReference type="EMBL" id="VDK39072.1"/>
    </source>
</evidence>
<dbReference type="SUPFAM" id="SSF101447">
    <property type="entry name" value="Formin homology 2 domain (FH2 domain)"/>
    <property type="match status" value="1"/>
</dbReference>
<organism evidence="4">
    <name type="scientific">Gongylonema pulchrum</name>
    <dbReference type="NCBI Taxonomy" id="637853"/>
    <lineage>
        <taxon>Eukaryota</taxon>
        <taxon>Metazoa</taxon>
        <taxon>Ecdysozoa</taxon>
        <taxon>Nematoda</taxon>
        <taxon>Chromadorea</taxon>
        <taxon>Rhabditida</taxon>
        <taxon>Spirurina</taxon>
        <taxon>Spiruromorpha</taxon>
        <taxon>Spiruroidea</taxon>
        <taxon>Gongylonematidae</taxon>
        <taxon>Gongylonema</taxon>
    </lineage>
</organism>
<proteinExistence type="predicted"/>
<accession>A0A183D3N7</accession>
<dbReference type="PROSITE" id="PS51444">
    <property type="entry name" value="FH2"/>
    <property type="match status" value="1"/>
</dbReference>
<reference evidence="2 3" key="2">
    <citation type="submission" date="2018-11" db="EMBL/GenBank/DDBJ databases">
        <authorList>
            <consortium name="Pathogen Informatics"/>
        </authorList>
    </citation>
    <scope>NUCLEOTIDE SEQUENCE [LARGE SCALE GENOMIC DNA]</scope>
</reference>
<dbReference type="Gene3D" id="1.20.58.2220">
    <property type="entry name" value="Formin, FH2 domain"/>
    <property type="match status" value="1"/>
</dbReference>
<name>A0A183D3N7_9BILA</name>
<dbReference type="Proteomes" id="UP000271098">
    <property type="component" value="Unassembled WGS sequence"/>
</dbReference>
<sequence>MDLTNAASTLLESLEFKIILRIVTVCCNYALGDFSAETVCGYRASALIDICSLELPTTPKTTMLSVVAETISEHFPVVEKFGDVLSAVEKAAKGYF</sequence>